<comment type="caution">
    <text evidence="1">The sequence shown here is derived from an EMBL/GenBank/DDBJ whole genome shotgun (WGS) entry which is preliminary data.</text>
</comment>
<evidence type="ECO:0000313" key="1">
    <source>
        <dbReference type="EMBL" id="PRQ35406.1"/>
    </source>
</evidence>
<reference evidence="1 2" key="1">
    <citation type="journal article" date="2018" name="Nat. Genet.">
        <title>The Rosa genome provides new insights in the design of modern roses.</title>
        <authorList>
            <person name="Bendahmane M."/>
        </authorList>
    </citation>
    <scope>NUCLEOTIDE SEQUENCE [LARGE SCALE GENOMIC DNA]</scope>
    <source>
        <strain evidence="2">cv. Old Blush</strain>
    </source>
</reference>
<protein>
    <submittedName>
        <fullName evidence="1">Uncharacterized protein</fullName>
    </submittedName>
</protein>
<accession>A0A2P6QML4</accession>
<evidence type="ECO:0000313" key="2">
    <source>
        <dbReference type="Proteomes" id="UP000238479"/>
    </source>
</evidence>
<gene>
    <name evidence="1" type="ORF">RchiOBHm_Chr5g0079681</name>
</gene>
<name>A0A2P6QML4_ROSCH</name>
<proteinExistence type="predicted"/>
<dbReference type="AlphaFoldDB" id="A0A2P6QML4"/>
<organism evidence="1 2">
    <name type="scientific">Rosa chinensis</name>
    <name type="common">China rose</name>
    <dbReference type="NCBI Taxonomy" id="74649"/>
    <lineage>
        <taxon>Eukaryota</taxon>
        <taxon>Viridiplantae</taxon>
        <taxon>Streptophyta</taxon>
        <taxon>Embryophyta</taxon>
        <taxon>Tracheophyta</taxon>
        <taxon>Spermatophyta</taxon>
        <taxon>Magnoliopsida</taxon>
        <taxon>eudicotyledons</taxon>
        <taxon>Gunneridae</taxon>
        <taxon>Pentapetalae</taxon>
        <taxon>rosids</taxon>
        <taxon>fabids</taxon>
        <taxon>Rosales</taxon>
        <taxon>Rosaceae</taxon>
        <taxon>Rosoideae</taxon>
        <taxon>Rosoideae incertae sedis</taxon>
        <taxon>Rosa</taxon>
    </lineage>
</organism>
<dbReference type="EMBL" id="PDCK01000043">
    <property type="protein sequence ID" value="PRQ35406.1"/>
    <property type="molecule type" value="Genomic_DNA"/>
</dbReference>
<dbReference type="Gramene" id="PRQ35406">
    <property type="protein sequence ID" value="PRQ35406"/>
    <property type="gene ID" value="RchiOBHm_Chr5g0079681"/>
</dbReference>
<keyword evidence="2" id="KW-1185">Reference proteome</keyword>
<dbReference type="Proteomes" id="UP000238479">
    <property type="component" value="Chromosome 5"/>
</dbReference>
<sequence>MEDLTSAISQLKLCSRSIMLLTRFPHLITLRQVGKLKCPTDKSSRFWRKLLDHLGRIGANELMMHYGHVGQHIRRL</sequence>